<dbReference type="AlphaFoldDB" id="A0A2S4VPT8"/>
<protein>
    <submittedName>
        <fullName evidence="2">Uncharacterized protein</fullName>
    </submittedName>
</protein>
<name>A0A2S4VPT8_9BASI</name>
<dbReference type="SUPFAM" id="SSF52047">
    <property type="entry name" value="RNI-like"/>
    <property type="match status" value="1"/>
</dbReference>
<keyword evidence="3" id="KW-1185">Reference proteome</keyword>
<comment type="caution">
    <text evidence="2">The sequence shown here is derived from an EMBL/GenBank/DDBJ whole genome shotgun (WGS) entry which is preliminary data.</text>
</comment>
<feature type="region of interest" description="Disordered" evidence="1">
    <location>
        <begin position="28"/>
        <end position="47"/>
    </location>
</feature>
<sequence>MPTCFQKHLHRLTRRALSRRNPPHFSQLEKMTSQSNHLKPAQSPQPMPVLPNEIVEMIFEKLEASVSSGKSITTVRPEWHTSGSVQRLFEVNHAKFIGILNRHWAPISLVSHFWYEAVSARRHRFATTVHSSSALPPLTSTRFIQRKITDISARIDGDQVFSHIRDLNTFHPLESITLHQTGKKLLELSLQSWNTLALVEHLRELKIHQPLSIPLTSVLTVLKSCPNLQVLKLYSFEDAPSSQASEPPIGHSEDEEKRLTALKHLTCHFSAPWHPSRSCDPLVRLLRSGLSPLNSLTLVFENITPEEEPGDEDARRSPQANTAEGLLEAFGICRNLRTLHVAVPEEMSSLPFIDPIINNFLALEHLHLRGNLFSPALFTMNVLPVTLKTIDCQAYSGPILPLLTAIRNSMARLVNLRSLTITTYRRKPRNFTEALYQQLDLPLPTEEPNRDEPLSWDLTPTETLAEQRLLVQECQARSIELDGPRAYTPHK</sequence>
<accession>A0A2S4VPT8</accession>
<dbReference type="VEuPathDB" id="FungiDB:PSTT_05239"/>
<proteinExistence type="predicted"/>
<reference evidence="2" key="1">
    <citation type="submission" date="2017-12" db="EMBL/GenBank/DDBJ databases">
        <title>Gene loss provides genomic basis for host adaptation in cereal stripe rust fungi.</title>
        <authorList>
            <person name="Xia C."/>
        </authorList>
    </citation>
    <scope>NUCLEOTIDE SEQUENCE [LARGE SCALE GENOMIC DNA]</scope>
    <source>
        <strain evidence="2">93-210</strain>
    </source>
</reference>
<dbReference type="VEuPathDB" id="FungiDB:PSHT_00834"/>
<evidence type="ECO:0000313" key="2">
    <source>
        <dbReference type="EMBL" id="POW11458.1"/>
    </source>
</evidence>
<dbReference type="Proteomes" id="UP000239156">
    <property type="component" value="Unassembled WGS sequence"/>
</dbReference>
<gene>
    <name evidence="2" type="ORF">PSTT_05239</name>
</gene>
<evidence type="ECO:0000313" key="3">
    <source>
        <dbReference type="Proteomes" id="UP000239156"/>
    </source>
</evidence>
<dbReference type="EMBL" id="PKSL01000038">
    <property type="protein sequence ID" value="POW11458.1"/>
    <property type="molecule type" value="Genomic_DNA"/>
</dbReference>
<organism evidence="2 3">
    <name type="scientific">Puccinia striiformis</name>
    <dbReference type="NCBI Taxonomy" id="27350"/>
    <lineage>
        <taxon>Eukaryota</taxon>
        <taxon>Fungi</taxon>
        <taxon>Dikarya</taxon>
        <taxon>Basidiomycota</taxon>
        <taxon>Pucciniomycotina</taxon>
        <taxon>Pucciniomycetes</taxon>
        <taxon>Pucciniales</taxon>
        <taxon>Pucciniaceae</taxon>
        <taxon>Puccinia</taxon>
    </lineage>
</organism>
<evidence type="ECO:0000256" key="1">
    <source>
        <dbReference type="SAM" id="MobiDB-lite"/>
    </source>
</evidence>